<feature type="signal peptide" evidence="2">
    <location>
        <begin position="1"/>
        <end position="21"/>
    </location>
</feature>
<protein>
    <submittedName>
        <fullName evidence="3">Uncharacterized protein</fullName>
    </submittedName>
</protein>
<keyword evidence="4" id="KW-1185">Reference proteome</keyword>
<proteinExistence type="predicted"/>
<comment type="caution">
    <text evidence="3">The sequence shown here is derived from an EMBL/GenBank/DDBJ whole genome shotgun (WGS) entry which is preliminary data.</text>
</comment>
<feature type="region of interest" description="Disordered" evidence="1">
    <location>
        <begin position="73"/>
        <end position="112"/>
    </location>
</feature>
<keyword evidence="2" id="KW-0732">Signal</keyword>
<evidence type="ECO:0000256" key="1">
    <source>
        <dbReference type="SAM" id="MobiDB-lite"/>
    </source>
</evidence>
<organism evidence="3 4">
    <name type="scientific">Rhodocollybia butyracea</name>
    <dbReference type="NCBI Taxonomy" id="206335"/>
    <lineage>
        <taxon>Eukaryota</taxon>
        <taxon>Fungi</taxon>
        <taxon>Dikarya</taxon>
        <taxon>Basidiomycota</taxon>
        <taxon>Agaricomycotina</taxon>
        <taxon>Agaricomycetes</taxon>
        <taxon>Agaricomycetidae</taxon>
        <taxon>Agaricales</taxon>
        <taxon>Marasmiineae</taxon>
        <taxon>Omphalotaceae</taxon>
        <taxon>Rhodocollybia</taxon>
    </lineage>
</organism>
<reference evidence="3" key="1">
    <citation type="submission" date="2020-11" db="EMBL/GenBank/DDBJ databases">
        <authorList>
            <consortium name="DOE Joint Genome Institute"/>
            <person name="Ahrendt S."/>
            <person name="Riley R."/>
            <person name="Andreopoulos W."/>
            <person name="Labutti K."/>
            <person name="Pangilinan J."/>
            <person name="Ruiz-Duenas F.J."/>
            <person name="Barrasa J.M."/>
            <person name="Sanchez-Garcia M."/>
            <person name="Camarero S."/>
            <person name="Miyauchi S."/>
            <person name="Serrano A."/>
            <person name="Linde D."/>
            <person name="Babiker R."/>
            <person name="Drula E."/>
            <person name="Ayuso-Fernandez I."/>
            <person name="Pacheco R."/>
            <person name="Padilla G."/>
            <person name="Ferreira P."/>
            <person name="Barriuso J."/>
            <person name="Kellner H."/>
            <person name="Castanera R."/>
            <person name="Alfaro M."/>
            <person name="Ramirez L."/>
            <person name="Pisabarro A.G."/>
            <person name="Kuo A."/>
            <person name="Tritt A."/>
            <person name="Lipzen A."/>
            <person name="He G."/>
            <person name="Yan M."/>
            <person name="Ng V."/>
            <person name="Cullen D."/>
            <person name="Martin F."/>
            <person name="Rosso M.-N."/>
            <person name="Henrissat B."/>
            <person name="Hibbett D."/>
            <person name="Martinez A.T."/>
            <person name="Grigoriev I.V."/>
        </authorList>
    </citation>
    <scope>NUCLEOTIDE SEQUENCE</scope>
    <source>
        <strain evidence="3">AH 40177</strain>
    </source>
</reference>
<feature type="compositionally biased region" description="Basic and acidic residues" evidence="1">
    <location>
        <begin position="82"/>
        <end position="96"/>
    </location>
</feature>
<evidence type="ECO:0000313" key="4">
    <source>
        <dbReference type="Proteomes" id="UP000772434"/>
    </source>
</evidence>
<dbReference type="Proteomes" id="UP000772434">
    <property type="component" value="Unassembled WGS sequence"/>
</dbReference>
<dbReference type="EMBL" id="JADNRY010000060">
    <property type="protein sequence ID" value="KAF9068485.1"/>
    <property type="molecule type" value="Genomic_DNA"/>
</dbReference>
<name>A0A9P5PUT3_9AGAR</name>
<sequence length="163" mass="17762">MRINFPFAAMIMFSMAVYSQAAPIVNVRVRERAVEQIGDEQELGKVAEQTGDEQEQEKVAEQIGDEQELVKVAEQTGDEQEPEKVVEQTGDERGLEKAAAQTGDGRELERAAEQTGDLHLFLPVPAPLSVHSAFVIAMHGNTCQSFSLGILPRVHNTDSSTAG</sequence>
<dbReference type="AlphaFoldDB" id="A0A9P5PUT3"/>
<evidence type="ECO:0000313" key="3">
    <source>
        <dbReference type="EMBL" id="KAF9068485.1"/>
    </source>
</evidence>
<gene>
    <name evidence="3" type="ORF">BDP27DRAFT_1403183</name>
</gene>
<accession>A0A9P5PUT3</accession>
<feature type="chain" id="PRO_5040368336" evidence="2">
    <location>
        <begin position="22"/>
        <end position="163"/>
    </location>
</feature>
<evidence type="ECO:0000256" key="2">
    <source>
        <dbReference type="SAM" id="SignalP"/>
    </source>
</evidence>